<feature type="transmembrane region" description="Helical" evidence="7">
    <location>
        <begin position="26"/>
        <end position="47"/>
    </location>
</feature>
<feature type="transmembrane region" description="Helical" evidence="7">
    <location>
        <begin position="228"/>
        <end position="253"/>
    </location>
</feature>
<evidence type="ECO:0000256" key="5">
    <source>
        <dbReference type="ARBA" id="ARBA00023065"/>
    </source>
</evidence>
<feature type="transmembrane region" description="Helical" evidence="7">
    <location>
        <begin position="194"/>
        <end position="216"/>
    </location>
</feature>
<evidence type="ECO:0000313" key="10">
    <source>
        <dbReference type="Proteomes" id="UP000509303"/>
    </source>
</evidence>
<feature type="transmembrane region" description="Helical" evidence="7">
    <location>
        <begin position="376"/>
        <end position="401"/>
    </location>
</feature>
<feature type="transmembrane region" description="Helical" evidence="7">
    <location>
        <begin position="67"/>
        <end position="86"/>
    </location>
</feature>
<dbReference type="Gene3D" id="1.20.1530.20">
    <property type="match status" value="1"/>
</dbReference>
<keyword evidence="5" id="KW-0406">Ion transport</keyword>
<evidence type="ECO:0000256" key="3">
    <source>
        <dbReference type="ARBA" id="ARBA00022692"/>
    </source>
</evidence>
<keyword evidence="2" id="KW-0813">Transport</keyword>
<dbReference type="Proteomes" id="UP000509303">
    <property type="component" value="Chromosome"/>
</dbReference>
<feature type="transmembrane region" description="Helical" evidence="7">
    <location>
        <begin position="341"/>
        <end position="364"/>
    </location>
</feature>
<proteinExistence type="predicted"/>
<dbReference type="InterPro" id="IPR006153">
    <property type="entry name" value="Cation/H_exchanger_TM"/>
</dbReference>
<evidence type="ECO:0000256" key="7">
    <source>
        <dbReference type="SAM" id="Phobius"/>
    </source>
</evidence>
<feature type="transmembrane region" description="Helical" evidence="7">
    <location>
        <begin position="160"/>
        <end position="182"/>
    </location>
</feature>
<keyword evidence="4 7" id="KW-1133">Transmembrane helix</keyword>
<evidence type="ECO:0000256" key="4">
    <source>
        <dbReference type="ARBA" id="ARBA00022989"/>
    </source>
</evidence>
<dbReference type="Pfam" id="PF00999">
    <property type="entry name" value="Na_H_Exchanger"/>
    <property type="match status" value="1"/>
</dbReference>
<dbReference type="GO" id="GO:1902600">
    <property type="term" value="P:proton transmembrane transport"/>
    <property type="evidence" value="ECO:0007669"/>
    <property type="project" value="InterPro"/>
</dbReference>
<feature type="transmembrane region" description="Helical" evidence="7">
    <location>
        <begin position="440"/>
        <end position="461"/>
    </location>
</feature>
<feature type="transmembrane region" description="Helical" evidence="7">
    <location>
        <begin position="289"/>
        <end position="306"/>
    </location>
</feature>
<name>A0A7H8NG73_9ACTN</name>
<dbReference type="RefSeq" id="WP_176165096.1">
    <property type="nucleotide sequence ID" value="NZ_CP054929.1"/>
</dbReference>
<dbReference type="InterPro" id="IPR050794">
    <property type="entry name" value="CPA2_transporter"/>
</dbReference>
<dbReference type="PANTHER" id="PTHR32468:SF0">
    <property type="entry name" value="K(+)_H(+) ANTIPORTER 1"/>
    <property type="match status" value="1"/>
</dbReference>
<dbReference type="InterPro" id="IPR038770">
    <property type="entry name" value="Na+/solute_symporter_sf"/>
</dbReference>
<dbReference type="EMBL" id="CP054929">
    <property type="protein sequence ID" value="QKW53390.1"/>
    <property type="molecule type" value="Genomic_DNA"/>
</dbReference>
<keyword evidence="10" id="KW-1185">Reference proteome</keyword>
<organism evidence="9 10">
    <name type="scientific">Streptomyces buecherae</name>
    <dbReference type="NCBI Taxonomy" id="2763006"/>
    <lineage>
        <taxon>Bacteria</taxon>
        <taxon>Bacillati</taxon>
        <taxon>Actinomycetota</taxon>
        <taxon>Actinomycetes</taxon>
        <taxon>Kitasatosporales</taxon>
        <taxon>Streptomycetaceae</taxon>
        <taxon>Streptomyces</taxon>
    </lineage>
</organism>
<feature type="transmembrane region" description="Helical" evidence="7">
    <location>
        <begin position="259"/>
        <end position="277"/>
    </location>
</feature>
<evidence type="ECO:0000256" key="1">
    <source>
        <dbReference type="ARBA" id="ARBA00004141"/>
    </source>
</evidence>
<sequence length="469" mass="47430">MSLTEASKTTDADPDGGRRVGRRQRVLGYVVLVALPVVGCVIALVAAPGGSGAAAAGHSAKSSTATLLLAASGVLAVALGAGALAARIGQPRVMGEICAGLALGPSVLGELGPEVSDWLFPPDVVTGLDALAQLGLVLFMFGVGQELVQVQQSRIERGFTLVTLSSFLVPFATGTATALWLWDEHGGSAGEPLAFALFLGCSLSVTAFPVLARVLTELGLLKSRTGRLSLYAAAVGDGACWVVLTAALALATGEGAGDQWWKLLVFAGTTAMLLGPVRTGLARVLDGPVRYSPAVVSTLCVAGVAASAGLTAALGIHQLIGAFVFGLAWPRATKRGNGEAALTSVATIAGLLLPFFFLGFGLSLDLGDLSLSAEGAVLLAVLLVLATVSKVVGAGLAGYVAGLSRTQALELGILMNTRGLTELVVLSIGHEAGVIGTQLFVALVVVTLVTTAMTGPGLRLLRVLRPAKT</sequence>
<accession>A0A7H8NG73</accession>
<evidence type="ECO:0000259" key="8">
    <source>
        <dbReference type="Pfam" id="PF00999"/>
    </source>
</evidence>
<keyword evidence="6 7" id="KW-0472">Membrane</keyword>
<gene>
    <name evidence="9" type="ORF">HUT08_31920</name>
</gene>
<comment type="subcellular location">
    <subcellularLocation>
        <location evidence="1">Membrane</location>
        <topology evidence="1">Multi-pass membrane protein</topology>
    </subcellularLocation>
</comment>
<dbReference type="GO" id="GO:0015297">
    <property type="term" value="F:antiporter activity"/>
    <property type="evidence" value="ECO:0007669"/>
    <property type="project" value="InterPro"/>
</dbReference>
<dbReference type="GO" id="GO:0016020">
    <property type="term" value="C:membrane"/>
    <property type="evidence" value="ECO:0007669"/>
    <property type="project" value="UniProtKB-SubCell"/>
</dbReference>
<evidence type="ECO:0000256" key="6">
    <source>
        <dbReference type="ARBA" id="ARBA00023136"/>
    </source>
</evidence>
<feature type="domain" description="Cation/H+ exchanger transmembrane" evidence="8">
    <location>
        <begin position="76"/>
        <end position="459"/>
    </location>
</feature>
<protein>
    <submittedName>
        <fullName evidence="9">Cation:proton antiporter</fullName>
    </submittedName>
</protein>
<dbReference type="PANTHER" id="PTHR32468">
    <property type="entry name" value="CATION/H + ANTIPORTER"/>
    <property type="match status" value="1"/>
</dbReference>
<evidence type="ECO:0000256" key="2">
    <source>
        <dbReference type="ARBA" id="ARBA00022448"/>
    </source>
</evidence>
<reference evidence="9 10" key="1">
    <citation type="submission" date="2020-06" db="EMBL/GenBank/DDBJ databases">
        <title>Genome mining for natural products.</title>
        <authorList>
            <person name="Zhang B."/>
            <person name="Shi J."/>
            <person name="Ge H."/>
        </authorList>
    </citation>
    <scope>NUCLEOTIDE SEQUENCE [LARGE SCALE GENOMIC DNA]</scope>
    <source>
        <strain evidence="9 10">NA00687</strain>
    </source>
</reference>
<evidence type="ECO:0000313" key="9">
    <source>
        <dbReference type="EMBL" id="QKW53390.1"/>
    </source>
</evidence>
<dbReference type="AlphaFoldDB" id="A0A7H8NG73"/>
<keyword evidence="3 7" id="KW-0812">Transmembrane</keyword>